<organism evidence="2 3">
    <name type="scientific">Bacillus benzoevorans</name>
    <dbReference type="NCBI Taxonomy" id="1456"/>
    <lineage>
        <taxon>Bacteria</taxon>
        <taxon>Bacillati</taxon>
        <taxon>Bacillota</taxon>
        <taxon>Bacilli</taxon>
        <taxon>Bacillales</taxon>
        <taxon>Bacillaceae</taxon>
        <taxon>Bacillus</taxon>
    </lineage>
</organism>
<evidence type="ECO:0000313" key="2">
    <source>
        <dbReference type="EMBL" id="MBB6446081.1"/>
    </source>
</evidence>
<dbReference type="Pfam" id="PF08378">
    <property type="entry name" value="NERD"/>
    <property type="match status" value="1"/>
</dbReference>
<dbReference type="Proteomes" id="UP000531594">
    <property type="component" value="Unassembled WGS sequence"/>
</dbReference>
<name>A0A7X0LVJ9_9BACI</name>
<keyword evidence="2" id="KW-0689">Ribosomal protein</keyword>
<keyword evidence="2" id="KW-0687">Ribonucleoprotein</keyword>
<dbReference type="AlphaFoldDB" id="A0A7X0LVJ9"/>
<dbReference type="EMBL" id="JACHGK010000009">
    <property type="protein sequence ID" value="MBB6446081.1"/>
    <property type="molecule type" value="Genomic_DNA"/>
</dbReference>
<gene>
    <name evidence="2" type="ORF">HNR53_002731</name>
</gene>
<proteinExistence type="predicted"/>
<comment type="caution">
    <text evidence="2">The sequence shown here is derived from an EMBL/GenBank/DDBJ whole genome shotgun (WGS) entry which is preliminary data.</text>
</comment>
<dbReference type="GO" id="GO:0005840">
    <property type="term" value="C:ribosome"/>
    <property type="evidence" value="ECO:0007669"/>
    <property type="project" value="UniProtKB-KW"/>
</dbReference>
<dbReference type="InterPro" id="IPR011528">
    <property type="entry name" value="NERD"/>
</dbReference>
<evidence type="ECO:0000259" key="1">
    <source>
        <dbReference type="PROSITE" id="PS50965"/>
    </source>
</evidence>
<dbReference type="RefSeq" id="WP_184526760.1">
    <property type="nucleotide sequence ID" value="NZ_JACHGK010000009.1"/>
</dbReference>
<sequence length="326" mass="38217">MIIKPRTIPRTLLQYQALEHRIPADHPKMPLIQENIRKGLAGYKGECALDYPLSFLPEKKYSILHDVRLQVDGHFFQIDSILLSEMFILLIDAKYMAGKLYFDVRFNQLIQTVDGEEKAYSDPLLQKRYHEEQFNKWLIKNKLPAAPILSLVVVSNSYTIIQTASENRDLHQNVIHHEYLPFKIKEFEEKLTKPFLTEKERRKLGQQLIKQHTTPDYPILEKLQISQSELLKGVYCPNCGRLPMKRDYGKWTCPYCQHINKDAHVLSLKDYELLIGPTITNREMQDFLRCPSESICKKLLRNMELQSMGENKGRVYVLPQNEIVFL</sequence>
<reference evidence="2 3" key="1">
    <citation type="submission" date="2020-08" db="EMBL/GenBank/DDBJ databases">
        <title>Genomic Encyclopedia of Type Strains, Phase IV (KMG-IV): sequencing the most valuable type-strain genomes for metagenomic binning, comparative biology and taxonomic classification.</title>
        <authorList>
            <person name="Goeker M."/>
        </authorList>
    </citation>
    <scope>NUCLEOTIDE SEQUENCE [LARGE SCALE GENOMIC DNA]</scope>
    <source>
        <strain evidence="2 3">DSM 5391</strain>
    </source>
</reference>
<dbReference type="PROSITE" id="PS50965">
    <property type="entry name" value="NERD"/>
    <property type="match status" value="1"/>
</dbReference>
<feature type="domain" description="NERD" evidence="1">
    <location>
        <begin position="41"/>
        <end position="157"/>
    </location>
</feature>
<protein>
    <submittedName>
        <fullName evidence="2">Ribosomal protein L37AE/L43A</fullName>
    </submittedName>
</protein>
<evidence type="ECO:0000313" key="3">
    <source>
        <dbReference type="Proteomes" id="UP000531594"/>
    </source>
</evidence>
<accession>A0A7X0LVJ9</accession>
<keyword evidence="3" id="KW-1185">Reference proteome</keyword>